<reference evidence="1" key="1">
    <citation type="journal article" date="2021" name="Environ. Microbiol.">
        <title>Gene family expansions and transcriptome signatures uncover fungal adaptations to wood decay.</title>
        <authorList>
            <person name="Hage H."/>
            <person name="Miyauchi S."/>
            <person name="Viragh M."/>
            <person name="Drula E."/>
            <person name="Min B."/>
            <person name="Chaduli D."/>
            <person name="Navarro D."/>
            <person name="Favel A."/>
            <person name="Norest M."/>
            <person name="Lesage-Meessen L."/>
            <person name="Balint B."/>
            <person name="Merenyi Z."/>
            <person name="de Eugenio L."/>
            <person name="Morin E."/>
            <person name="Martinez A.T."/>
            <person name="Baldrian P."/>
            <person name="Stursova M."/>
            <person name="Martinez M.J."/>
            <person name="Novotny C."/>
            <person name="Magnuson J.K."/>
            <person name="Spatafora J.W."/>
            <person name="Maurice S."/>
            <person name="Pangilinan J."/>
            <person name="Andreopoulos W."/>
            <person name="LaButti K."/>
            <person name="Hundley H."/>
            <person name="Na H."/>
            <person name="Kuo A."/>
            <person name="Barry K."/>
            <person name="Lipzen A."/>
            <person name="Henrissat B."/>
            <person name="Riley R."/>
            <person name="Ahrendt S."/>
            <person name="Nagy L.G."/>
            <person name="Grigoriev I.V."/>
            <person name="Martin F."/>
            <person name="Rosso M.N."/>
        </authorList>
    </citation>
    <scope>NUCLEOTIDE SEQUENCE</scope>
    <source>
        <strain evidence="1">CBS 384.51</strain>
    </source>
</reference>
<protein>
    <submittedName>
        <fullName evidence="1">Endoribonuclease L-PSP</fullName>
    </submittedName>
</protein>
<name>A0ACB8UKL2_9APHY</name>
<comment type="caution">
    <text evidence="1">The sequence shown here is derived from an EMBL/GenBank/DDBJ whole genome shotgun (WGS) entry which is preliminary data.</text>
</comment>
<evidence type="ECO:0000313" key="1">
    <source>
        <dbReference type="EMBL" id="KAI0094850.1"/>
    </source>
</evidence>
<dbReference type="Proteomes" id="UP001055072">
    <property type="component" value="Unassembled WGS sequence"/>
</dbReference>
<evidence type="ECO:0000313" key="2">
    <source>
        <dbReference type="Proteomes" id="UP001055072"/>
    </source>
</evidence>
<dbReference type="EMBL" id="MU274900">
    <property type="protein sequence ID" value="KAI0094850.1"/>
    <property type="molecule type" value="Genomic_DNA"/>
</dbReference>
<keyword evidence="2" id="KW-1185">Reference proteome</keyword>
<accession>A0ACB8UKL2</accession>
<gene>
    <name evidence="1" type="ORF">BDY19DRAFT_988648</name>
</gene>
<sequence>MSTIERITSTEASSVPFLSHATKVAGLIFLSGQTPVDSSGNLVPGSIKEHTAQCLNNLGKVLKAAGSSWDKVVKVNIYMKNLDDFSAVNEVYTELIPDPKPARTCIGAARLPLDVNIEIEAIAAT</sequence>
<organism evidence="1 2">
    <name type="scientific">Irpex rosettiformis</name>
    <dbReference type="NCBI Taxonomy" id="378272"/>
    <lineage>
        <taxon>Eukaryota</taxon>
        <taxon>Fungi</taxon>
        <taxon>Dikarya</taxon>
        <taxon>Basidiomycota</taxon>
        <taxon>Agaricomycotina</taxon>
        <taxon>Agaricomycetes</taxon>
        <taxon>Polyporales</taxon>
        <taxon>Irpicaceae</taxon>
        <taxon>Irpex</taxon>
    </lineage>
</organism>
<proteinExistence type="predicted"/>